<dbReference type="AlphaFoldDB" id="A0A2P4X5T9"/>
<feature type="compositionally biased region" description="Polar residues" evidence="1">
    <location>
        <begin position="81"/>
        <end position="96"/>
    </location>
</feature>
<keyword evidence="3" id="KW-1185">Reference proteome</keyword>
<accession>A0A2P4X5T9</accession>
<evidence type="ECO:0000313" key="2">
    <source>
        <dbReference type="EMBL" id="POM60924.1"/>
    </source>
</evidence>
<dbReference type="EMBL" id="NCKW01016572">
    <property type="protein sequence ID" value="POM60924.1"/>
    <property type="molecule type" value="Genomic_DNA"/>
</dbReference>
<feature type="region of interest" description="Disordered" evidence="1">
    <location>
        <begin position="54"/>
        <end position="142"/>
    </location>
</feature>
<gene>
    <name evidence="2" type="ORF">PHPALM_30152</name>
</gene>
<protein>
    <submittedName>
        <fullName evidence="2">Uncharacterized protein</fullName>
    </submittedName>
</protein>
<evidence type="ECO:0000256" key="1">
    <source>
        <dbReference type="SAM" id="MobiDB-lite"/>
    </source>
</evidence>
<organism evidence="2 3">
    <name type="scientific">Phytophthora palmivora</name>
    <dbReference type="NCBI Taxonomy" id="4796"/>
    <lineage>
        <taxon>Eukaryota</taxon>
        <taxon>Sar</taxon>
        <taxon>Stramenopiles</taxon>
        <taxon>Oomycota</taxon>
        <taxon>Peronosporomycetes</taxon>
        <taxon>Peronosporales</taxon>
        <taxon>Peronosporaceae</taxon>
        <taxon>Phytophthora</taxon>
    </lineage>
</organism>
<name>A0A2P4X5T9_9STRA</name>
<sequence length="237" mass="25904">IDTSVLLSQNTVEQLFGPDSDASEPDLSQNAVARAFELSQRDLRADEEHRDAAVSLQLLSEASGLESEGEDERAVAPSATPPTRTRNQPIPNTDVNLLQKEENSSDYEDLSSGDESEGDGIFDDDGDAGVDVYDGDGDELSDSDAEEMDQVFLASLHVGDTSLSKEALVERENTLRTMKWAPASAEFETDAPSYPGLGAQEAKPVAELLDVWTNVQKRWLHGREDVTVRLWHKSRVG</sequence>
<comment type="caution">
    <text evidence="2">The sequence shown here is derived from an EMBL/GenBank/DDBJ whole genome shotgun (WGS) entry which is preliminary data.</text>
</comment>
<proteinExistence type="predicted"/>
<dbReference type="Proteomes" id="UP000237271">
    <property type="component" value="Unassembled WGS sequence"/>
</dbReference>
<evidence type="ECO:0000313" key="3">
    <source>
        <dbReference type="Proteomes" id="UP000237271"/>
    </source>
</evidence>
<feature type="compositionally biased region" description="Acidic residues" evidence="1">
    <location>
        <begin position="104"/>
        <end position="142"/>
    </location>
</feature>
<feature type="non-terminal residue" evidence="2">
    <location>
        <position position="1"/>
    </location>
</feature>
<reference evidence="2 3" key="1">
    <citation type="journal article" date="2017" name="Genome Biol. Evol.">
        <title>Phytophthora megakarya and P. palmivora, closely related causal agents of cacao black pod rot, underwent increases in genome sizes and gene numbers by different mechanisms.</title>
        <authorList>
            <person name="Ali S.S."/>
            <person name="Shao J."/>
            <person name="Lary D.J."/>
            <person name="Kronmiller B."/>
            <person name="Shen D."/>
            <person name="Strem M.D."/>
            <person name="Amoako-Attah I."/>
            <person name="Akrofi A.Y."/>
            <person name="Begoude B.A."/>
            <person name="Ten Hoopen G.M."/>
            <person name="Coulibaly K."/>
            <person name="Kebe B.I."/>
            <person name="Melnick R.L."/>
            <person name="Guiltinan M.J."/>
            <person name="Tyler B.M."/>
            <person name="Meinhardt L.W."/>
            <person name="Bailey B.A."/>
        </authorList>
    </citation>
    <scope>NUCLEOTIDE SEQUENCE [LARGE SCALE GENOMIC DNA]</scope>
    <source>
        <strain evidence="3">sbr112.9</strain>
    </source>
</reference>
<feature type="compositionally biased region" description="Low complexity" evidence="1">
    <location>
        <begin position="55"/>
        <end position="66"/>
    </location>
</feature>